<sequence length="308" mass="34769">MGNCCKIKTVPYKYSEHDDGSTHRTDGIVLRSDDVITSLSSYSNTWALSQDFCISLYSDFVLTSSYTTSERVRCLKLIDNSLIYCGKNVTILNLSGSDRGKMQGHERSINSIDLNANTLVTGSADWSLRLWDLEKCEEICKSVINWNVVTSLKYSNNEIIQTSEDLRLRIWDSRDFKLAISSICNVGDNFANCCDVKDYYIATGHRGFGGNGCDVKLWDMRKLQTSIAEMKGHDEAVESVKFIGRHLISCGKDGKLLNFNLDAQLKNSWEHKNKKPFSVMETFKQGILAGSVEPRVYFFSVNPFVHEA</sequence>
<protein>
    <submittedName>
        <fullName evidence="4">Uncharacterized protein</fullName>
    </submittedName>
</protein>
<accession>A0A1R2D2T7</accession>
<dbReference type="PROSITE" id="PS50082">
    <property type="entry name" value="WD_REPEATS_2"/>
    <property type="match status" value="1"/>
</dbReference>
<evidence type="ECO:0000256" key="3">
    <source>
        <dbReference type="PROSITE-ProRule" id="PRU00221"/>
    </source>
</evidence>
<dbReference type="InterPro" id="IPR001680">
    <property type="entry name" value="WD40_rpt"/>
</dbReference>
<keyword evidence="1 3" id="KW-0853">WD repeat</keyword>
<dbReference type="InterPro" id="IPR019775">
    <property type="entry name" value="WD40_repeat_CS"/>
</dbReference>
<dbReference type="PROSITE" id="PS00678">
    <property type="entry name" value="WD_REPEATS_1"/>
    <property type="match status" value="1"/>
</dbReference>
<dbReference type="InterPro" id="IPR015943">
    <property type="entry name" value="WD40/YVTN_repeat-like_dom_sf"/>
</dbReference>
<dbReference type="Proteomes" id="UP000187209">
    <property type="component" value="Unassembled WGS sequence"/>
</dbReference>
<gene>
    <name evidence="4" type="ORF">SteCoe_1128</name>
</gene>
<keyword evidence="5" id="KW-1185">Reference proteome</keyword>
<dbReference type="PANTHER" id="PTHR19869">
    <property type="entry name" value="SPERMATID WD-REPEAT PROTEIN"/>
    <property type="match status" value="1"/>
</dbReference>
<dbReference type="Gene3D" id="2.130.10.10">
    <property type="entry name" value="YVTN repeat-like/Quinoprotein amine dehydrogenase"/>
    <property type="match status" value="1"/>
</dbReference>
<dbReference type="OrthoDB" id="406225at2759"/>
<organism evidence="4 5">
    <name type="scientific">Stentor coeruleus</name>
    <dbReference type="NCBI Taxonomy" id="5963"/>
    <lineage>
        <taxon>Eukaryota</taxon>
        <taxon>Sar</taxon>
        <taxon>Alveolata</taxon>
        <taxon>Ciliophora</taxon>
        <taxon>Postciliodesmatophora</taxon>
        <taxon>Heterotrichea</taxon>
        <taxon>Heterotrichida</taxon>
        <taxon>Stentoridae</taxon>
        <taxon>Stentor</taxon>
    </lineage>
</organism>
<evidence type="ECO:0000256" key="1">
    <source>
        <dbReference type="ARBA" id="ARBA00022574"/>
    </source>
</evidence>
<reference evidence="4 5" key="1">
    <citation type="submission" date="2016-11" db="EMBL/GenBank/DDBJ databases">
        <title>The macronuclear genome of Stentor coeruleus: a giant cell with tiny introns.</title>
        <authorList>
            <person name="Slabodnick M."/>
            <person name="Ruby J.G."/>
            <person name="Reiff S.B."/>
            <person name="Swart E.C."/>
            <person name="Gosai S."/>
            <person name="Prabakaran S."/>
            <person name="Witkowska E."/>
            <person name="Larue G.E."/>
            <person name="Fisher S."/>
            <person name="Freeman R.M."/>
            <person name="Gunawardena J."/>
            <person name="Chu W."/>
            <person name="Stover N.A."/>
            <person name="Gregory B.D."/>
            <person name="Nowacki M."/>
            <person name="Derisi J."/>
            <person name="Roy S.W."/>
            <person name="Marshall W.F."/>
            <person name="Sood P."/>
        </authorList>
    </citation>
    <scope>NUCLEOTIDE SEQUENCE [LARGE SCALE GENOMIC DNA]</scope>
    <source>
        <strain evidence="4">WM001</strain>
    </source>
</reference>
<evidence type="ECO:0000313" key="4">
    <source>
        <dbReference type="EMBL" id="OMJ95526.1"/>
    </source>
</evidence>
<evidence type="ECO:0000256" key="2">
    <source>
        <dbReference type="ARBA" id="ARBA00022737"/>
    </source>
</evidence>
<evidence type="ECO:0000313" key="5">
    <source>
        <dbReference type="Proteomes" id="UP000187209"/>
    </source>
</evidence>
<dbReference type="InterPro" id="IPR040066">
    <property type="entry name" value="WDR31"/>
</dbReference>
<dbReference type="PANTHER" id="PTHR19869:SF1">
    <property type="entry name" value="WD REPEAT-CONTAINING PROTEIN 31"/>
    <property type="match status" value="1"/>
</dbReference>
<dbReference type="AlphaFoldDB" id="A0A1R2D2T7"/>
<dbReference type="SUPFAM" id="SSF50978">
    <property type="entry name" value="WD40 repeat-like"/>
    <property type="match status" value="1"/>
</dbReference>
<keyword evidence="2" id="KW-0677">Repeat</keyword>
<dbReference type="Pfam" id="PF00400">
    <property type="entry name" value="WD40"/>
    <property type="match status" value="2"/>
</dbReference>
<dbReference type="PROSITE" id="PS50294">
    <property type="entry name" value="WD_REPEATS_REGION"/>
    <property type="match status" value="1"/>
</dbReference>
<dbReference type="SMART" id="SM00320">
    <property type="entry name" value="WD40"/>
    <property type="match status" value="3"/>
</dbReference>
<name>A0A1R2D2T7_9CILI</name>
<dbReference type="EMBL" id="MPUH01000011">
    <property type="protein sequence ID" value="OMJ95526.1"/>
    <property type="molecule type" value="Genomic_DNA"/>
</dbReference>
<comment type="caution">
    <text evidence="4">The sequence shown here is derived from an EMBL/GenBank/DDBJ whole genome shotgun (WGS) entry which is preliminary data.</text>
</comment>
<proteinExistence type="predicted"/>
<feature type="repeat" description="WD" evidence="3">
    <location>
        <begin position="102"/>
        <end position="141"/>
    </location>
</feature>
<dbReference type="InterPro" id="IPR036322">
    <property type="entry name" value="WD40_repeat_dom_sf"/>
</dbReference>